<dbReference type="InterPro" id="IPR036678">
    <property type="entry name" value="MutS_con_dom_sf"/>
</dbReference>
<evidence type="ECO:0000256" key="7">
    <source>
        <dbReference type="ARBA" id="ARBA00023204"/>
    </source>
</evidence>
<dbReference type="PROSITE" id="PS00486">
    <property type="entry name" value="DNA_MISMATCH_REPAIR_2"/>
    <property type="match status" value="1"/>
</dbReference>
<keyword evidence="3 9" id="KW-0547">Nucleotide-binding</keyword>
<evidence type="ECO:0000256" key="4">
    <source>
        <dbReference type="ARBA" id="ARBA00022763"/>
    </source>
</evidence>
<dbReference type="InterPro" id="IPR027417">
    <property type="entry name" value="P-loop_NTPase"/>
</dbReference>
<dbReference type="InterPro" id="IPR000432">
    <property type="entry name" value="DNA_mismatch_repair_MutS_C"/>
</dbReference>
<dbReference type="SUPFAM" id="SSF55271">
    <property type="entry name" value="DNA repair protein MutS, domain I"/>
    <property type="match status" value="1"/>
</dbReference>
<dbReference type="Pfam" id="PF05188">
    <property type="entry name" value="MutS_II"/>
    <property type="match status" value="1"/>
</dbReference>
<dbReference type="InterPro" id="IPR007861">
    <property type="entry name" value="DNA_mismatch_repair_MutS_clamp"/>
</dbReference>
<evidence type="ECO:0000256" key="1">
    <source>
        <dbReference type="ARBA" id="ARBA00006271"/>
    </source>
</evidence>
<sequence>MEKKLSPAMQQYQQFKAQYPGYVLFFRMGDFYEMFWDDAKIAAKALGVALTSRNKGQPDEIPMAGVPFHAVEAYLRKMIAAGHKVAICEQMEDAALAKGVVKRDVVRLMTPGTLTDDPLLDGRSDNYLAAVAFNVTKADGYRASVCWVELSTGECTAATGDERQVLDEISRLRPAEVLVPEMPSGREHEFADRIRAVGVKAITARAGWQFTPHHAKEELQRQWQTHTAAGFGFADDDPAVLACGAILSYLAETQKSGVGHLRSLRKHTVDDHLSIDPASWRSLEVDRTLRSGGTEGTLLSALDRTRSAMGGRLLRQWLRTPLRDIEHITARQEAIAAFLDSPAALKSVIEKLDDICDIERIVGRLAVNRVGPRDLASLSRCLQSMPALLEVLQAMPRSKEVAPELANLASFCGEQATFLSSAVLPDPAPHLREGGVIARGFDAELDRLKELAKNSAQWLSQYQVRLSTETNIPSLKVSYNKVFGYYIEVTNSHKDKAPIAWTRKQTTTNSERYITDELKKFESEALTAQDRSVALEQQLFEKVRQTLLPYVESFQELAFGLARVDVLSSLAALASERRYCRPAVVPQRVLEIIDGRHPVLDQQLGSEFVANDTRFAEGDTLSLITGPNMAGKSTYIRQVALITLLAQVGSYVPAKSATVGVADRLFTRIGASDELHAGQSTFMVEMTETANILNNATDRSLVVLDEIGRGTSTLDGLSLAWAISEHIAGTVRCRTLFATHYHELTDLSDRFKGVRNLNVAVREWEDQVIFLHRIVEGGTDRSYGIHVARLAGVPRNVLERARQLLGELAVHHTAHTRPLRSKNKPIDENQLPLFADPSKEVIGELAAVDINAMTPMQALEMLGKLKGKLGK</sequence>
<dbReference type="FunFam" id="1.10.1420.10:FF:000001">
    <property type="entry name" value="DNA mismatch repair protein MutS"/>
    <property type="match status" value="1"/>
</dbReference>
<protein>
    <recommendedName>
        <fullName evidence="2 9">DNA mismatch repair protein MutS</fullName>
    </recommendedName>
</protein>
<accession>A0A7M2WWY8</accession>
<dbReference type="PANTHER" id="PTHR11361">
    <property type="entry name" value="DNA MISMATCH REPAIR PROTEIN MUTS FAMILY MEMBER"/>
    <property type="match status" value="1"/>
</dbReference>
<dbReference type="GO" id="GO:0006298">
    <property type="term" value="P:mismatch repair"/>
    <property type="evidence" value="ECO:0007669"/>
    <property type="project" value="UniProtKB-UniRule"/>
</dbReference>
<feature type="binding site" evidence="9">
    <location>
        <begin position="626"/>
        <end position="633"/>
    </location>
    <ligand>
        <name>ATP</name>
        <dbReference type="ChEBI" id="CHEBI:30616"/>
    </ligand>
</feature>
<name>A0A7M2WWY8_9BACT</name>
<dbReference type="SUPFAM" id="SSF53150">
    <property type="entry name" value="DNA repair protein MutS, domain II"/>
    <property type="match status" value="1"/>
</dbReference>
<dbReference type="GO" id="GO:0140664">
    <property type="term" value="F:ATP-dependent DNA damage sensor activity"/>
    <property type="evidence" value="ECO:0007669"/>
    <property type="project" value="InterPro"/>
</dbReference>
<feature type="domain" description="DNA mismatch repair proteins mutS family" evidence="11">
    <location>
        <begin position="700"/>
        <end position="716"/>
    </location>
</feature>
<dbReference type="NCBIfam" id="TIGR01070">
    <property type="entry name" value="mutS1"/>
    <property type="match status" value="1"/>
</dbReference>
<dbReference type="Pfam" id="PF01624">
    <property type="entry name" value="MutS_I"/>
    <property type="match status" value="1"/>
</dbReference>
<keyword evidence="7 9" id="KW-0234">DNA repair</keyword>
<dbReference type="GO" id="GO:0005524">
    <property type="term" value="F:ATP binding"/>
    <property type="evidence" value="ECO:0007669"/>
    <property type="project" value="UniProtKB-UniRule"/>
</dbReference>
<dbReference type="InterPro" id="IPR045076">
    <property type="entry name" value="MutS"/>
</dbReference>
<dbReference type="HAMAP" id="MF_00096">
    <property type="entry name" value="MutS"/>
    <property type="match status" value="1"/>
</dbReference>
<organism evidence="12 13">
    <name type="scientific">Humisphaera borealis</name>
    <dbReference type="NCBI Taxonomy" id="2807512"/>
    <lineage>
        <taxon>Bacteria</taxon>
        <taxon>Pseudomonadati</taxon>
        <taxon>Planctomycetota</taxon>
        <taxon>Phycisphaerae</taxon>
        <taxon>Tepidisphaerales</taxon>
        <taxon>Tepidisphaeraceae</taxon>
        <taxon>Humisphaera</taxon>
    </lineage>
</organism>
<dbReference type="GO" id="GO:0005829">
    <property type="term" value="C:cytosol"/>
    <property type="evidence" value="ECO:0007669"/>
    <property type="project" value="TreeGrafter"/>
</dbReference>
<dbReference type="FunFam" id="3.40.1170.10:FF:000001">
    <property type="entry name" value="DNA mismatch repair protein MutS"/>
    <property type="match status" value="1"/>
</dbReference>
<dbReference type="SMART" id="SM00533">
    <property type="entry name" value="MUTSd"/>
    <property type="match status" value="1"/>
</dbReference>
<dbReference type="PANTHER" id="PTHR11361:SF34">
    <property type="entry name" value="DNA MISMATCH REPAIR PROTEIN MSH1, MITOCHONDRIAL"/>
    <property type="match status" value="1"/>
</dbReference>
<dbReference type="GO" id="GO:0003684">
    <property type="term" value="F:damaged DNA binding"/>
    <property type="evidence" value="ECO:0007669"/>
    <property type="project" value="UniProtKB-UniRule"/>
</dbReference>
<dbReference type="EMBL" id="CP063458">
    <property type="protein sequence ID" value="QOV89020.1"/>
    <property type="molecule type" value="Genomic_DNA"/>
</dbReference>
<dbReference type="Gene3D" id="3.40.1170.10">
    <property type="entry name" value="DNA repair protein MutS, domain I"/>
    <property type="match status" value="1"/>
</dbReference>
<dbReference type="Gene3D" id="3.40.50.300">
    <property type="entry name" value="P-loop containing nucleotide triphosphate hydrolases"/>
    <property type="match status" value="1"/>
</dbReference>
<keyword evidence="6 9" id="KW-0238">DNA-binding</keyword>
<dbReference type="Gene3D" id="1.10.1420.10">
    <property type="match status" value="2"/>
</dbReference>
<dbReference type="SMART" id="SM00534">
    <property type="entry name" value="MUTSac"/>
    <property type="match status" value="1"/>
</dbReference>
<dbReference type="SUPFAM" id="SSF48334">
    <property type="entry name" value="DNA repair protein MutS, domain III"/>
    <property type="match status" value="1"/>
</dbReference>
<evidence type="ECO:0000259" key="11">
    <source>
        <dbReference type="PROSITE" id="PS00486"/>
    </source>
</evidence>
<dbReference type="CDD" id="cd03284">
    <property type="entry name" value="ABC_MutS1"/>
    <property type="match status" value="1"/>
</dbReference>
<evidence type="ECO:0000313" key="13">
    <source>
        <dbReference type="Proteomes" id="UP000593765"/>
    </source>
</evidence>
<keyword evidence="13" id="KW-1185">Reference proteome</keyword>
<evidence type="ECO:0000256" key="8">
    <source>
        <dbReference type="ARBA" id="ARBA00024647"/>
    </source>
</evidence>
<dbReference type="RefSeq" id="WP_206292033.1">
    <property type="nucleotide sequence ID" value="NZ_CP063458.1"/>
</dbReference>
<evidence type="ECO:0000256" key="5">
    <source>
        <dbReference type="ARBA" id="ARBA00022840"/>
    </source>
</evidence>
<proteinExistence type="inferred from homology"/>
<dbReference type="InterPro" id="IPR007696">
    <property type="entry name" value="DNA_mismatch_repair_MutS_core"/>
</dbReference>
<dbReference type="InterPro" id="IPR036187">
    <property type="entry name" value="DNA_mismatch_repair_MutS_sf"/>
</dbReference>
<dbReference type="KEGG" id="hbs:IPV69_22790"/>
<dbReference type="InterPro" id="IPR007695">
    <property type="entry name" value="DNA_mismatch_repair_MutS-lik_N"/>
</dbReference>
<comment type="function">
    <text evidence="8 9">This protein is involved in the repair of mismatches in DNA. It is possible that it carries out the mismatch recognition step. This protein has a weak ATPase activity.</text>
</comment>
<evidence type="ECO:0000256" key="6">
    <source>
        <dbReference type="ARBA" id="ARBA00023125"/>
    </source>
</evidence>
<dbReference type="AlphaFoldDB" id="A0A7M2WWY8"/>
<dbReference type="Gene3D" id="3.30.420.110">
    <property type="entry name" value="MutS, connector domain"/>
    <property type="match status" value="1"/>
</dbReference>
<dbReference type="GO" id="GO:0030983">
    <property type="term" value="F:mismatched DNA binding"/>
    <property type="evidence" value="ECO:0007669"/>
    <property type="project" value="InterPro"/>
</dbReference>
<comment type="similarity">
    <text evidence="1 9 10">Belongs to the DNA mismatch repair MutS family.</text>
</comment>
<evidence type="ECO:0000256" key="3">
    <source>
        <dbReference type="ARBA" id="ARBA00022741"/>
    </source>
</evidence>
<dbReference type="InterPro" id="IPR017261">
    <property type="entry name" value="DNA_mismatch_repair_MutS/MSH"/>
</dbReference>
<keyword evidence="4 9" id="KW-0227">DNA damage</keyword>
<dbReference type="SUPFAM" id="SSF52540">
    <property type="entry name" value="P-loop containing nucleoside triphosphate hydrolases"/>
    <property type="match status" value="1"/>
</dbReference>
<dbReference type="NCBIfam" id="NF003810">
    <property type="entry name" value="PRK05399.1"/>
    <property type="match status" value="1"/>
</dbReference>
<dbReference type="PIRSF" id="PIRSF037677">
    <property type="entry name" value="DNA_mis_repair_Msh6"/>
    <property type="match status" value="1"/>
</dbReference>
<dbReference type="Pfam" id="PF05190">
    <property type="entry name" value="MutS_IV"/>
    <property type="match status" value="1"/>
</dbReference>
<dbReference type="Proteomes" id="UP000593765">
    <property type="component" value="Chromosome"/>
</dbReference>
<dbReference type="InterPro" id="IPR005748">
    <property type="entry name" value="DNA_mismatch_repair_MutS"/>
</dbReference>
<dbReference type="InterPro" id="IPR016151">
    <property type="entry name" value="DNA_mismatch_repair_MutS_N"/>
</dbReference>
<reference evidence="12 13" key="1">
    <citation type="submission" date="2020-10" db="EMBL/GenBank/DDBJ databases">
        <title>Wide distribution of Phycisphaera-like planctomycetes from WD2101 soil group in peatlands and genome analysis of the first cultivated representative.</title>
        <authorList>
            <person name="Dedysh S.N."/>
            <person name="Beletsky A.V."/>
            <person name="Ivanova A."/>
            <person name="Kulichevskaya I.S."/>
            <person name="Suzina N.E."/>
            <person name="Philippov D.A."/>
            <person name="Rakitin A.L."/>
            <person name="Mardanov A.V."/>
            <person name="Ravin N.V."/>
        </authorList>
    </citation>
    <scope>NUCLEOTIDE SEQUENCE [LARGE SCALE GENOMIC DNA]</scope>
    <source>
        <strain evidence="12 13">M1803</strain>
    </source>
</reference>
<gene>
    <name evidence="9 12" type="primary">mutS</name>
    <name evidence="12" type="ORF">IPV69_22790</name>
</gene>
<dbReference type="InterPro" id="IPR007860">
    <property type="entry name" value="DNA_mmatch_repair_MutS_con_dom"/>
</dbReference>
<evidence type="ECO:0000256" key="2">
    <source>
        <dbReference type="ARBA" id="ARBA00021982"/>
    </source>
</evidence>
<dbReference type="Pfam" id="PF00488">
    <property type="entry name" value="MutS_V"/>
    <property type="match status" value="1"/>
</dbReference>
<evidence type="ECO:0000256" key="10">
    <source>
        <dbReference type="RuleBase" id="RU003756"/>
    </source>
</evidence>
<dbReference type="Pfam" id="PF05192">
    <property type="entry name" value="MutS_III"/>
    <property type="match status" value="1"/>
</dbReference>
<evidence type="ECO:0000313" key="12">
    <source>
        <dbReference type="EMBL" id="QOV89020.1"/>
    </source>
</evidence>
<keyword evidence="5 9" id="KW-0067">ATP-binding</keyword>
<evidence type="ECO:0000256" key="9">
    <source>
        <dbReference type="HAMAP-Rule" id="MF_00096"/>
    </source>
</evidence>
<dbReference type="FunFam" id="3.40.50.300:FF:000870">
    <property type="entry name" value="MutS protein homolog 4"/>
    <property type="match status" value="1"/>
</dbReference>